<name>A0A3D9KXG8_MARFU</name>
<dbReference type="InterPro" id="IPR051397">
    <property type="entry name" value="Zn-ADH-like_protein"/>
</dbReference>
<dbReference type="PANTHER" id="PTHR43677">
    <property type="entry name" value="SHORT-CHAIN DEHYDROGENASE/REDUCTASE"/>
    <property type="match status" value="1"/>
</dbReference>
<evidence type="ECO:0000313" key="3">
    <source>
        <dbReference type="Proteomes" id="UP000256779"/>
    </source>
</evidence>
<evidence type="ECO:0000259" key="1">
    <source>
        <dbReference type="SMART" id="SM00829"/>
    </source>
</evidence>
<keyword evidence="3" id="KW-1185">Reference proteome</keyword>
<dbReference type="Gene3D" id="3.40.50.720">
    <property type="entry name" value="NAD(P)-binding Rossmann-like Domain"/>
    <property type="match status" value="1"/>
</dbReference>
<dbReference type="SUPFAM" id="SSF50129">
    <property type="entry name" value="GroES-like"/>
    <property type="match status" value="1"/>
</dbReference>
<dbReference type="InterPro" id="IPR036291">
    <property type="entry name" value="NAD(P)-bd_dom_sf"/>
</dbReference>
<dbReference type="Gene3D" id="3.90.180.10">
    <property type="entry name" value="Medium-chain alcohol dehydrogenases, catalytic domain"/>
    <property type="match status" value="1"/>
</dbReference>
<dbReference type="CDD" id="cd08241">
    <property type="entry name" value="QOR1"/>
    <property type="match status" value="1"/>
</dbReference>
<accession>A0A3D9KXG8</accession>
<dbReference type="InterPro" id="IPR020843">
    <property type="entry name" value="ER"/>
</dbReference>
<sequence length="318" mass="34161">MNALLCQSVDTRQLALSEVDVPTPGPDEVLIRVKFCGVNFPDTLITRGKYQFQPELPFAPGQEVYGEVISTGAQVDHVHPEEMVLASMTWGGFAEFAIAKGVNTYRMPPGARPESAAALLETYATAYHALQDRAEIKPGETLVVLGASGGTGTAAVQLGRVLGCKVIAVASTEAKRQFALENGADDALGYDNLKAQLKAMGGCDVIFDPIGGVSSEQAFRAIKPGGRHLIIGFASGNVPAIPWNLPLLKSASIVGVFWGSFWRNQPDDNRRNVLQLLNWLEAGRIDVKVSHVMPLKDGEKALEAIEKREVQGKLVLSV</sequence>
<reference evidence="2 3" key="1">
    <citation type="submission" date="2018-07" db="EMBL/GenBank/DDBJ databases">
        <title>Genomic Encyclopedia of Type Strains, Phase IV (KMG-IV): sequencing the most valuable type-strain genomes for metagenomic binning, comparative biology and taxonomic classification.</title>
        <authorList>
            <person name="Goeker M."/>
        </authorList>
    </citation>
    <scope>NUCLEOTIDE SEQUENCE [LARGE SCALE GENOMIC DNA]</scope>
    <source>
        <strain evidence="2 3">DSM 4134</strain>
    </source>
</reference>
<dbReference type="InterPro" id="IPR013154">
    <property type="entry name" value="ADH-like_N"/>
</dbReference>
<dbReference type="AlphaFoldDB" id="A0A3D9KXG8"/>
<dbReference type="Pfam" id="PF08240">
    <property type="entry name" value="ADH_N"/>
    <property type="match status" value="1"/>
</dbReference>
<dbReference type="InterPro" id="IPR011032">
    <property type="entry name" value="GroES-like_sf"/>
</dbReference>
<dbReference type="InterPro" id="IPR013149">
    <property type="entry name" value="ADH-like_C"/>
</dbReference>
<dbReference type="SMART" id="SM00829">
    <property type="entry name" value="PKS_ER"/>
    <property type="match status" value="1"/>
</dbReference>
<dbReference type="EMBL" id="QREG01000030">
    <property type="protein sequence ID" value="RED92455.1"/>
    <property type="molecule type" value="Genomic_DNA"/>
</dbReference>
<comment type="caution">
    <text evidence="2">The sequence shown here is derived from an EMBL/GenBank/DDBJ whole genome shotgun (WGS) entry which is preliminary data.</text>
</comment>
<dbReference type="PANTHER" id="PTHR43677:SF4">
    <property type="entry name" value="QUINONE OXIDOREDUCTASE-LIKE PROTEIN 2"/>
    <property type="match status" value="1"/>
</dbReference>
<feature type="domain" description="Enoyl reductase (ER)" evidence="1">
    <location>
        <begin position="10"/>
        <end position="316"/>
    </location>
</feature>
<proteinExistence type="predicted"/>
<dbReference type="SUPFAM" id="SSF51735">
    <property type="entry name" value="NAD(P)-binding Rossmann-fold domains"/>
    <property type="match status" value="1"/>
</dbReference>
<dbReference type="Proteomes" id="UP000256779">
    <property type="component" value="Unassembled WGS sequence"/>
</dbReference>
<evidence type="ECO:0000313" key="2">
    <source>
        <dbReference type="EMBL" id="RED92455.1"/>
    </source>
</evidence>
<organism evidence="2 3">
    <name type="scientific">Marinoscillum furvescens DSM 4134</name>
    <dbReference type="NCBI Taxonomy" id="1122208"/>
    <lineage>
        <taxon>Bacteria</taxon>
        <taxon>Pseudomonadati</taxon>
        <taxon>Bacteroidota</taxon>
        <taxon>Cytophagia</taxon>
        <taxon>Cytophagales</taxon>
        <taxon>Reichenbachiellaceae</taxon>
        <taxon>Marinoscillum</taxon>
    </lineage>
</organism>
<dbReference type="GO" id="GO:0016491">
    <property type="term" value="F:oxidoreductase activity"/>
    <property type="evidence" value="ECO:0007669"/>
    <property type="project" value="InterPro"/>
</dbReference>
<protein>
    <submittedName>
        <fullName evidence="2">NADPH:quinone reductase-like Zn-dependent oxidoreductase</fullName>
    </submittedName>
</protein>
<gene>
    <name evidence="2" type="ORF">C7460_13023</name>
</gene>
<dbReference type="Pfam" id="PF00107">
    <property type="entry name" value="ADH_zinc_N"/>
    <property type="match status" value="1"/>
</dbReference>